<evidence type="ECO:0000313" key="3">
    <source>
        <dbReference type="Proteomes" id="UP000483820"/>
    </source>
</evidence>
<feature type="region of interest" description="Disordered" evidence="1">
    <location>
        <begin position="1"/>
        <end position="20"/>
    </location>
</feature>
<dbReference type="GeneID" id="9805688"/>
<evidence type="ECO:0008006" key="4">
    <source>
        <dbReference type="Google" id="ProtNLM"/>
    </source>
</evidence>
<feature type="compositionally biased region" description="Low complexity" evidence="1">
    <location>
        <begin position="1"/>
        <end position="10"/>
    </location>
</feature>
<dbReference type="KEGG" id="crq:GCK72_011274"/>
<evidence type="ECO:0000313" key="2">
    <source>
        <dbReference type="EMBL" id="KAF1763009.1"/>
    </source>
</evidence>
<gene>
    <name evidence="2" type="ORF">GCK72_011274</name>
</gene>
<sequence length="224" mass="25993">MTISKFTSPTPTSPYPKNPPTLQSLCPRLLLLLLTLRPNISRRFEGFGRSKLDGGVRFSPGAIRDILYFGGQFGFSRGVGVALFELIRDNNDLIELDAYFLRKLERVLVRRSINVYRTLPYEQFPTDYSYDKFDHINHHTTSNFAEIVKIMQNELRVGSSWPLYIDAEGTYSQLLHGSRLALITIFDVDSRMVYPVRTHHMSYEQLQSIRREMRIVAINRLPIY</sequence>
<dbReference type="AlphaFoldDB" id="A0A6A5H7I5"/>
<organism evidence="2 3">
    <name type="scientific">Caenorhabditis remanei</name>
    <name type="common">Caenorhabditis vulgaris</name>
    <dbReference type="NCBI Taxonomy" id="31234"/>
    <lineage>
        <taxon>Eukaryota</taxon>
        <taxon>Metazoa</taxon>
        <taxon>Ecdysozoa</taxon>
        <taxon>Nematoda</taxon>
        <taxon>Chromadorea</taxon>
        <taxon>Rhabditida</taxon>
        <taxon>Rhabditina</taxon>
        <taxon>Rhabditomorpha</taxon>
        <taxon>Rhabditoidea</taxon>
        <taxon>Rhabditidae</taxon>
        <taxon>Peloderinae</taxon>
        <taxon>Caenorhabditis</taxon>
    </lineage>
</organism>
<dbReference type="Proteomes" id="UP000483820">
    <property type="component" value="Chromosome III"/>
</dbReference>
<dbReference type="EMBL" id="WUAV01000003">
    <property type="protein sequence ID" value="KAF1763009.1"/>
    <property type="molecule type" value="Genomic_DNA"/>
</dbReference>
<protein>
    <recommendedName>
        <fullName evidence="4">3'-5' exonuclease domain-containing protein</fullName>
    </recommendedName>
</protein>
<dbReference type="RefSeq" id="XP_053587913.1">
    <property type="nucleotide sequence ID" value="XM_053728336.1"/>
</dbReference>
<name>A0A6A5H7I5_CAERE</name>
<accession>A0A6A5H7I5</accession>
<reference evidence="2 3" key="1">
    <citation type="submission" date="2019-12" db="EMBL/GenBank/DDBJ databases">
        <title>Chromosome-level assembly of the Caenorhabditis remanei genome.</title>
        <authorList>
            <person name="Teterina A.A."/>
            <person name="Willis J.H."/>
            <person name="Phillips P.C."/>
        </authorList>
    </citation>
    <scope>NUCLEOTIDE SEQUENCE [LARGE SCALE GENOMIC DNA]</scope>
    <source>
        <strain evidence="2 3">PX506</strain>
        <tissue evidence="2">Whole organism</tissue>
    </source>
</reference>
<comment type="caution">
    <text evidence="2">The sequence shown here is derived from an EMBL/GenBank/DDBJ whole genome shotgun (WGS) entry which is preliminary data.</text>
</comment>
<dbReference type="CTD" id="9805688"/>
<proteinExistence type="predicted"/>
<evidence type="ECO:0000256" key="1">
    <source>
        <dbReference type="SAM" id="MobiDB-lite"/>
    </source>
</evidence>